<dbReference type="SUPFAM" id="SSF47648">
    <property type="entry name" value="Nucleoside phosphorylase/phosphoribosyltransferase N-terminal domain"/>
    <property type="match status" value="1"/>
</dbReference>
<keyword evidence="2" id="KW-0808">Transferase</keyword>
<evidence type="ECO:0000256" key="1">
    <source>
        <dbReference type="ARBA" id="ARBA00022676"/>
    </source>
</evidence>
<comment type="caution">
    <text evidence="4">The sequence shown here is derived from an EMBL/GenBank/DDBJ whole genome shotgun (WGS) entry which is preliminary data.</text>
</comment>
<reference evidence="4" key="1">
    <citation type="submission" date="2023-10" db="EMBL/GenBank/DDBJ databases">
        <title>Chromosome-level genome of the transformable northern wattle, Acacia crassicarpa.</title>
        <authorList>
            <person name="Massaro I."/>
            <person name="Sinha N.R."/>
            <person name="Poethig S."/>
            <person name="Leichty A.R."/>
        </authorList>
    </citation>
    <scope>NUCLEOTIDE SEQUENCE</scope>
    <source>
        <strain evidence="4">Acra3RX</strain>
        <tissue evidence="4">Leaf</tissue>
    </source>
</reference>
<keyword evidence="1" id="KW-0328">Glycosyltransferase</keyword>
<sequence>MAIARALSPFLLNEADEALISAFLVLPRAKGETYEEIVGLARATMKCAKRVEGSVDAVDMVGAGGDGANTVNGWTLVLLDRSRFHAYE</sequence>
<feature type="domain" description="Glycosyl transferase family 3 N-terminal" evidence="3">
    <location>
        <begin position="3"/>
        <end position="46"/>
    </location>
</feature>
<dbReference type="GO" id="GO:0000162">
    <property type="term" value="P:L-tryptophan biosynthetic process"/>
    <property type="evidence" value="ECO:0007669"/>
    <property type="project" value="InterPro"/>
</dbReference>
<name>A0AAE1IVF2_9FABA</name>
<dbReference type="GO" id="GO:0005829">
    <property type="term" value="C:cytosol"/>
    <property type="evidence" value="ECO:0007669"/>
    <property type="project" value="TreeGrafter"/>
</dbReference>
<gene>
    <name evidence="4" type="ORF">QN277_006695</name>
</gene>
<dbReference type="Pfam" id="PF02885">
    <property type="entry name" value="Glycos_trans_3N"/>
    <property type="match status" value="1"/>
</dbReference>
<dbReference type="Gene3D" id="1.20.970.10">
    <property type="entry name" value="Transferase, Pyrimidine Nucleoside Phosphorylase, Chain C"/>
    <property type="match status" value="1"/>
</dbReference>
<evidence type="ECO:0000313" key="4">
    <source>
        <dbReference type="EMBL" id="KAK4257053.1"/>
    </source>
</evidence>
<accession>A0AAE1IVF2</accession>
<dbReference type="PANTHER" id="PTHR43285">
    <property type="entry name" value="ANTHRANILATE PHOSPHORIBOSYLTRANSFERASE"/>
    <property type="match status" value="1"/>
</dbReference>
<keyword evidence="5" id="KW-1185">Reference proteome</keyword>
<dbReference type="PANTHER" id="PTHR43285:SF2">
    <property type="entry name" value="ANTHRANILATE PHOSPHORIBOSYLTRANSFERASE"/>
    <property type="match status" value="1"/>
</dbReference>
<organism evidence="4 5">
    <name type="scientific">Acacia crassicarpa</name>
    <name type="common">northern wattle</name>
    <dbReference type="NCBI Taxonomy" id="499986"/>
    <lineage>
        <taxon>Eukaryota</taxon>
        <taxon>Viridiplantae</taxon>
        <taxon>Streptophyta</taxon>
        <taxon>Embryophyta</taxon>
        <taxon>Tracheophyta</taxon>
        <taxon>Spermatophyta</taxon>
        <taxon>Magnoliopsida</taxon>
        <taxon>eudicotyledons</taxon>
        <taxon>Gunneridae</taxon>
        <taxon>Pentapetalae</taxon>
        <taxon>rosids</taxon>
        <taxon>fabids</taxon>
        <taxon>Fabales</taxon>
        <taxon>Fabaceae</taxon>
        <taxon>Caesalpinioideae</taxon>
        <taxon>mimosoid clade</taxon>
        <taxon>Acacieae</taxon>
        <taxon>Acacia</taxon>
    </lineage>
</organism>
<dbReference type="InterPro" id="IPR005940">
    <property type="entry name" value="Anthranilate_Pribosyl_Tfrase"/>
</dbReference>
<dbReference type="Proteomes" id="UP001293593">
    <property type="component" value="Unassembled WGS sequence"/>
</dbReference>
<evidence type="ECO:0000313" key="5">
    <source>
        <dbReference type="Proteomes" id="UP001293593"/>
    </source>
</evidence>
<proteinExistence type="predicted"/>
<dbReference type="InterPro" id="IPR017459">
    <property type="entry name" value="Glycosyl_Trfase_fam3_N_dom"/>
</dbReference>
<evidence type="ECO:0000259" key="3">
    <source>
        <dbReference type="Pfam" id="PF02885"/>
    </source>
</evidence>
<dbReference type="GO" id="GO:0004048">
    <property type="term" value="F:anthranilate phosphoribosyltransferase activity"/>
    <property type="evidence" value="ECO:0007669"/>
    <property type="project" value="InterPro"/>
</dbReference>
<dbReference type="EMBL" id="JAWXYG010000012">
    <property type="protein sequence ID" value="KAK4257053.1"/>
    <property type="molecule type" value="Genomic_DNA"/>
</dbReference>
<dbReference type="InterPro" id="IPR036320">
    <property type="entry name" value="Glycosyl_Trfase_fam3_N_dom_sf"/>
</dbReference>
<evidence type="ECO:0000256" key="2">
    <source>
        <dbReference type="ARBA" id="ARBA00022679"/>
    </source>
</evidence>
<dbReference type="AlphaFoldDB" id="A0AAE1IVF2"/>
<protein>
    <recommendedName>
        <fullName evidence="3">Glycosyl transferase family 3 N-terminal domain-containing protein</fullName>
    </recommendedName>
</protein>